<dbReference type="Gene3D" id="3.30.1660.40">
    <property type="entry name" value="FlgT, N-terminal domain"/>
    <property type="match status" value="1"/>
</dbReference>
<name>A0A2S9V9A0_9ALTE</name>
<dbReference type="InterPro" id="IPR032388">
    <property type="entry name" value="FlgT_C"/>
</dbReference>
<sequence>MKTMYTLIARLTVFLSATTCLLLAFAGQSYAVWYETQGQSVVLNGNKVQAKHQATEEALRQAMLFAGASVRSVQQLTDGLLNDERLEVSASGEVRQLELISETWHDNAVTVRIRADIFPSQQQCSAAPFSKTIATSYFPLLERQHAQDGQIQELGRLVTARLKREFDQSAQHAVISSIEPYVVHWQSRQIRDQATALATQTKSQFVLTGVIEDLSVYRPEGNALAFWQDDSATRSFRLRVELIDGINGAPLLNKTYETESEWEFDRFAQLDASSNQFWQSAYGLALQNQLRQLQSDVDSTLACVPATGRVISINGGNELSISLGRQHGLKPGDTLSIYQIQEVTDYRGVKFTQYHLYPEEVTVIEAYADNARVKAAEEGLLANIQPNDFVAKR</sequence>
<dbReference type="OrthoDB" id="8778507at2"/>
<dbReference type="InterPro" id="IPR038180">
    <property type="entry name" value="FlgT_N_sf"/>
</dbReference>
<proteinExistence type="predicted"/>
<organism evidence="5 6">
    <name type="scientific">Alteromonas alba</name>
    <dbReference type="NCBI Taxonomy" id="2079529"/>
    <lineage>
        <taxon>Bacteria</taxon>
        <taxon>Pseudomonadati</taxon>
        <taxon>Pseudomonadota</taxon>
        <taxon>Gammaproteobacteria</taxon>
        <taxon>Alteromonadales</taxon>
        <taxon>Alteromonadaceae</taxon>
        <taxon>Alteromonas/Salinimonas group</taxon>
        <taxon>Alteromonas</taxon>
    </lineage>
</organism>
<feature type="chain" id="PRO_5015770961" description="Flagellar biosynthesis protein FlgT" evidence="1">
    <location>
        <begin position="32"/>
        <end position="393"/>
    </location>
</feature>
<dbReference type="Pfam" id="PF16538">
    <property type="entry name" value="FlgT_C"/>
    <property type="match status" value="1"/>
</dbReference>
<dbReference type="Gene3D" id="3.40.50.10610">
    <property type="entry name" value="ABC-type transport auxiliary lipoprotein component"/>
    <property type="match status" value="1"/>
</dbReference>
<keyword evidence="6" id="KW-1185">Reference proteome</keyword>
<protein>
    <recommendedName>
        <fullName evidence="7">Flagellar biosynthesis protein FlgT</fullName>
    </recommendedName>
</protein>
<dbReference type="InterPro" id="IPR032386">
    <property type="entry name" value="FlgT_M"/>
</dbReference>
<dbReference type="InterPro" id="IPR038165">
    <property type="entry name" value="FlgT_C_sf"/>
</dbReference>
<dbReference type="AlphaFoldDB" id="A0A2S9V9A0"/>
<dbReference type="Pfam" id="PF16539">
    <property type="entry name" value="FlgT_M"/>
    <property type="match status" value="1"/>
</dbReference>
<dbReference type="Gene3D" id="2.40.10.410">
    <property type="entry name" value="FlgT, C-terminal domain"/>
    <property type="match status" value="1"/>
</dbReference>
<evidence type="ECO:0000259" key="4">
    <source>
        <dbReference type="Pfam" id="PF16548"/>
    </source>
</evidence>
<keyword evidence="1" id="KW-0732">Signal</keyword>
<feature type="domain" description="Flagellar assembly protein T C-terminal" evidence="2">
    <location>
        <begin position="316"/>
        <end position="392"/>
    </location>
</feature>
<feature type="domain" description="Flagellar assembly protein T N-terminal" evidence="4">
    <location>
        <begin position="33"/>
        <end position="119"/>
    </location>
</feature>
<dbReference type="RefSeq" id="WP_105935067.1">
    <property type="nucleotide sequence ID" value="NZ_PVNP01000147.1"/>
</dbReference>
<reference evidence="6" key="1">
    <citation type="journal article" date="2020" name="Int. J. Syst. Evol. Microbiol.">
        <title>Alteromonas alba sp. nov., a marine bacterium isolated from the seawater of the West Pacific Ocean.</title>
        <authorList>
            <person name="Sun C."/>
            <person name="Wu Y.-H."/>
            <person name="Xamxidin M."/>
            <person name="Cheng H."/>
            <person name="Xu X.-W."/>
        </authorList>
    </citation>
    <scope>NUCLEOTIDE SEQUENCE [LARGE SCALE GENOMIC DNA]</scope>
    <source>
        <strain evidence="6">190</strain>
    </source>
</reference>
<evidence type="ECO:0000313" key="6">
    <source>
        <dbReference type="Proteomes" id="UP000238949"/>
    </source>
</evidence>
<accession>A0A2S9V9A0</accession>
<evidence type="ECO:0000313" key="5">
    <source>
        <dbReference type="EMBL" id="PRO73041.1"/>
    </source>
</evidence>
<dbReference type="InterPro" id="IPR032370">
    <property type="entry name" value="FlgT_N"/>
</dbReference>
<dbReference type="EMBL" id="PVNP01000147">
    <property type="protein sequence ID" value="PRO73041.1"/>
    <property type="molecule type" value="Genomic_DNA"/>
</dbReference>
<evidence type="ECO:0008006" key="7">
    <source>
        <dbReference type="Google" id="ProtNLM"/>
    </source>
</evidence>
<dbReference type="Proteomes" id="UP000238949">
    <property type="component" value="Unassembled WGS sequence"/>
</dbReference>
<evidence type="ECO:0000256" key="1">
    <source>
        <dbReference type="SAM" id="SignalP"/>
    </source>
</evidence>
<gene>
    <name evidence="5" type="ORF">C6Y40_13660</name>
</gene>
<feature type="domain" description="Flagellar assembly protein T middle" evidence="3">
    <location>
        <begin position="122"/>
        <end position="271"/>
    </location>
</feature>
<feature type="signal peptide" evidence="1">
    <location>
        <begin position="1"/>
        <end position="31"/>
    </location>
</feature>
<comment type="caution">
    <text evidence="5">The sequence shown here is derived from an EMBL/GenBank/DDBJ whole genome shotgun (WGS) entry which is preliminary data.</text>
</comment>
<evidence type="ECO:0000259" key="2">
    <source>
        <dbReference type="Pfam" id="PF16538"/>
    </source>
</evidence>
<evidence type="ECO:0000259" key="3">
    <source>
        <dbReference type="Pfam" id="PF16539"/>
    </source>
</evidence>
<dbReference type="Pfam" id="PF16548">
    <property type="entry name" value="FlgT_N"/>
    <property type="match status" value="1"/>
</dbReference>